<dbReference type="Gene3D" id="1.20.1110.10">
    <property type="entry name" value="Calcium-transporting ATPase, transmembrane domain"/>
    <property type="match status" value="2"/>
</dbReference>
<evidence type="ECO:0000256" key="9">
    <source>
        <dbReference type="ARBA" id="ARBA00022840"/>
    </source>
</evidence>
<evidence type="ECO:0000313" key="21">
    <source>
        <dbReference type="EMBL" id="CAI0464613.1"/>
    </source>
</evidence>
<dbReference type="InterPro" id="IPR023214">
    <property type="entry name" value="HAD_sf"/>
</dbReference>
<dbReference type="Gene3D" id="2.70.150.10">
    <property type="entry name" value="Calcium-transporting ATPase, cytoplasmic transduction domain A"/>
    <property type="match status" value="1"/>
</dbReference>
<evidence type="ECO:0000256" key="10">
    <source>
        <dbReference type="ARBA" id="ARBA00022842"/>
    </source>
</evidence>
<keyword evidence="3 17" id="KW-0813">Transport</keyword>
<dbReference type="Pfam" id="PF13246">
    <property type="entry name" value="Cation_ATPase"/>
    <property type="match status" value="1"/>
</dbReference>
<dbReference type="GO" id="GO:0005388">
    <property type="term" value="F:P-type calcium transporter activity"/>
    <property type="evidence" value="ECO:0007669"/>
    <property type="project" value="UniProtKB-EC"/>
</dbReference>
<evidence type="ECO:0000256" key="17">
    <source>
        <dbReference type="RuleBase" id="RU361146"/>
    </source>
</evidence>
<dbReference type="PRINTS" id="PR00119">
    <property type="entry name" value="CATATPASE"/>
</dbReference>
<reference evidence="21" key="1">
    <citation type="submission" date="2022-08" db="EMBL/GenBank/DDBJ databases">
        <authorList>
            <person name="Gutierrez-Valencia J."/>
        </authorList>
    </citation>
    <scope>NUCLEOTIDE SEQUENCE</scope>
</reference>
<dbReference type="GO" id="GO:0005516">
    <property type="term" value="F:calmodulin binding"/>
    <property type="evidence" value="ECO:0007669"/>
    <property type="project" value="UniProtKB-KW"/>
</dbReference>
<dbReference type="InterPro" id="IPR036412">
    <property type="entry name" value="HAD-like_sf"/>
</dbReference>
<dbReference type="GO" id="GO:0016887">
    <property type="term" value="F:ATP hydrolysis activity"/>
    <property type="evidence" value="ECO:0007669"/>
    <property type="project" value="InterPro"/>
</dbReference>
<keyword evidence="6" id="KW-0479">Metal-binding</keyword>
<keyword evidence="7 17" id="KW-0547">Nucleotide-binding</keyword>
<evidence type="ECO:0000256" key="7">
    <source>
        <dbReference type="ARBA" id="ARBA00022741"/>
    </source>
</evidence>
<dbReference type="GO" id="GO:0046872">
    <property type="term" value="F:metal ion binding"/>
    <property type="evidence" value="ECO:0007669"/>
    <property type="project" value="UniProtKB-KW"/>
</dbReference>
<feature type="transmembrane region" description="Helical" evidence="17">
    <location>
        <begin position="310"/>
        <end position="328"/>
    </location>
</feature>
<feature type="transmembrane region" description="Helical" evidence="17">
    <location>
        <begin position="820"/>
        <end position="842"/>
    </location>
</feature>
<sequence length="879" mass="95468">MLAGLSLSSDYIVPQDVKEAGFQICAEELGSIVEGHDVKKLKIHDGVEGIAEKLGTTITKGISTSEIDRRQRVYGFWFFVWEAVQDTTLMILGICAFVSLLVGIVTEGWPKGAHDGLGIVASILLVVFVTATSDYKQSLQFRDLDKEKKKIVMQVTRNGLRQKLSIYDLLPGDIVHLSIGDQVPADGLFMSGYSLLINESSLTGESEPVNVNASNPFLLSGTKVQNGSCKMLVTTVGMRTQWGKLMATLSEGGDDETPLQVKLNGVATVIGKIGLFFAVVTFSVLVQGLFTRKLEEGTQWIWSGDEAVEMLEFFAIAVTIVTLSLAFAMKKMMNDKALVRHLAACETMGSATTICSDKTGTLTTNHMTVVKTCMKILLESIFNNTGGDVVVNEAQKVEILGTPTETALLELGLLLGGDFEEERVKSKIVKVEPFNSTKKRMGVVLELPEGGFRAHCKGASEIALAACDKFLNSNGDVVPLDEASTTHLQDTIEKFASEALRTLCLAYSDIGTIVGIKDPVRPGVKESVAVCRSAGIVVRMVTGDNLTTAKAIARECGILTDDGLAIEGPEFREKSDAELQQLIPNLQVMARSSPMDKHTLVKQLRTTFQEVVAVTGDGTNDAPALHEADIGLAMGIAGTEVAKESADVIILDDNFSTIVTVGKWGRSVYVNIQKFVQFQLTVNVVALVVNFTSACLTGNAPLTAVQLLWVNMIMDTLGALALATEPPTDDLMKRAPVGRKGNFISNVMWRNITGQSLYQFVVIWYLQTQGKEAFRLDGPDSDLILNTLIFNSFVFCQVFNEISSREMEKVNVFDGILKNYVFVAVLSCTAIFQIIIIEFLGTFASTTPLTWQQWFVSIAFGFLGMPIAAILKMVPVGSS</sequence>
<comment type="caution">
    <text evidence="17">Lacks conserved residue(s) required for the propagation of feature annotation.</text>
</comment>
<evidence type="ECO:0000256" key="12">
    <source>
        <dbReference type="ARBA" id="ARBA00022967"/>
    </source>
</evidence>
<keyword evidence="12" id="KW-1278">Translocase</keyword>
<dbReference type="InterPro" id="IPR004014">
    <property type="entry name" value="ATPase_P-typ_cation-transptr_N"/>
</dbReference>
<comment type="function">
    <text evidence="17">Catalyzes the hydrolysis of ATP coupled with the transport of calcium.</text>
</comment>
<evidence type="ECO:0000256" key="2">
    <source>
        <dbReference type="ARBA" id="ARBA00006124"/>
    </source>
</evidence>
<evidence type="ECO:0000256" key="16">
    <source>
        <dbReference type="ARBA" id="ARBA00048694"/>
    </source>
</evidence>
<evidence type="ECO:0000259" key="20">
    <source>
        <dbReference type="Pfam" id="PF00690"/>
    </source>
</evidence>
<dbReference type="Pfam" id="PF00690">
    <property type="entry name" value="Cation_ATPase_N"/>
    <property type="match status" value="1"/>
</dbReference>
<feature type="transmembrane region" description="Helical" evidence="17">
    <location>
        <begin position="854"/>
        <end position="874"/>
    </location>
</feature>
<dbReference type="InterPro" id="IPR059000">
    <property type="entry name" value="ATPase_P-type_domA"/>
</dbReference>
<evidence type="ECO:0000259" key="19">
    <source>
        <dbReference type="Pfam" id="PF00689"/>
    </source>
</evidence>
<keyword evidence="4 17" id="KW-0109">Calcium transport</keyword>
<dbReference type="Gene3D" id="3.40.1110.10">
    <property type="entry name" value="Calcium-transporting ATPase, cytoplasmic domain N"/>
    <property type="match status" value="2"/>
</dbReference>
<dbReference type="InterPro" id="IPR023299">
    <property type="entry name" value="ATPase_P-typ_cyto_dom_N"/>
</dbReference>
<feature type="transmembrane region" description="Helical" evidence="17">
    <location>
        <begin position="116"/>
        <end position="135"/>
    </location>
</feature>
<feature type="domain" description="P-type ATPase A" evidence="18">
    <location>
        <begin position="153"/>
        <end position="248"/>
    </location>
</feature>
<dbReference type="SFLD" id="SFLDF00027">
    <property type="entry name" value="p-type_atpase"/>
    <property type="match status" value="1"/>
</dbReference>
<keyword evidence="10" id="KW-0460">Magnesium</keyword>
<evidence type="ECO:0000256" key="6">
    <source>
        <dbReference type="ARBA" id="ARBA00022723"/>
    </source>
</evidence>
<evidence type="ECO:0000256" key="3">
    <source>
        <dbReference type="ARBA" id="ARBA00022448"/>
    </source>
</evidence>
<evidence type="ECO:0000256" key="13">
    <source>
        <dbReference type="ARBA" id="ARBA00022989"/>
    </source>
</evidence>
<dbReference type="PANTHER" id="PTHR24093:SF467">
    <property type="entry name" value="CALCIUM-TRANSPORTING ATPASE 1"/>
    <property type="match status" value="1"/>
</dbReference>
<comment type="similarity">
    <text evidence="2 17">Belongs to the cation transport ATPase (P-type) (TC 3.A.3) family. Type IIB subfamily.</text>
</comment>
<dbReference type="InterPro" id="IPR006408">
    <property type="entry name" value="P-type_ATPase_IIB"/>
</dbReference>
<feature type="domain" description="Cation-transporting P-type ATPase C-terminal" evidence="19">
    <location>
        <begin position="700"/>
        <end position="874"/>
    </location>
</feature>
<dbReference type="Pfam" id="PF08282">
    <property type="entry name" value="Hydrolase_3"/>
    <property type="match status" value="1"/>
</dbReference>
<dbReference type="Proteomes" id="UP001154282">
    <property type="component" value="Unassembled WGS sequence"/>
</dbReference>
<dbReference type="InterPro" id="IPR023298">
    <property type="entry name" value="ATPase_P-typ_TM_dom_sf"/>
</dbReference>
<keyword evidence="14 17" id="KW-0406">Ion transport</keyword>
<dbReference type="PANTHER" id="PTHR24093">
    <property type="entry name" value="CATION TRANSPORTING ATPASE"/>
    <property type="match status" value="1"/>
</dbReference>
<keyword evidence="11" id="KW-0112">Calmodulin-binding</keyword>
<gene>
    <name evidence="21" type="ORF">LITE_LOCUS36257</name>
</gene>
<dbReference type="AlphaFoldDB" id="A0AAV0P198"/>
<evidence type="ECO:0000256" key="5">
    <source>
        <dbReference type="ARBA" id="ARBA00022692"/>
    </source>
</evidence>
<accession>A0AAV0P198</accession>
<evidence type="ECO:0000256" key="1">
    <source>
        <dbReference type="ARBA" id="ARBA00004141"/>
    </source>
</evidence>
<dbReference type="EC" id="7.2.2.10" evidence="17"/>
<evidence type="ECO:0000256" key="14">
    <source>
        <dbReference type="ARBA" id="ARBA00023065"/>
    </source>
</evidence>
<dbReference type="SFLD" id="SFLDS00003">
    <property type="entry name" value="Haloacid_Dehalogenase"/>
    <property type="match status" value="1"/>
</dbReference>
<keyword evidence="8 17" id="KW-0106">Calcium</keyword>
<dbReference type="NCBIfam" id="TIGR01494">
    <property type="entry name" value="ATPase_P-type"/>
    <property type="match status" value="3"/>
</dbReference>
<dbReference type="EMBL" id="CAMGYJ010000008">
    <property type="protein sequence ID" value="CAI0464613.1"/>
    <property type="molecule type" value="Genomic_DNA"/>
</dbReference>
<dbReference type="FunFam" id="1.20.1110.10:FF:000039">
    <property type="entry name" value="Calcium-transporting ATPase"/>
    <property type="match status" value="1"/>
</dbReference>
<dbReference type="FunFam" id="2.70.150.10:FF:000006">
    <property type="entry name" value="Calcium-transporting ATPase"/>
    <property type="match status" value="1"/>
</dbReference>
<feature type="domain" description="Cation-transporting P-type ATPase N-terminal" evidence="20">
    <location>
        <begin position="45"/>
        <end position="99"/>
    </location>
</feature>
<dbReference type="InterPro" id="IPR044492">
    <property type="entry name" value="P_typ_ATPase_HD_dom"/>
</dbReference>
<dbReference type="SUPFAM" id="SSF56784">
    <property type="entry name" value="HAD-like"/>
    <property type="match status" value="1"/>
</dbReference>
<dbReference type="GO" id="GO:0005886">
    <property type="term" value="C:plasma membrane"/>
    <property type="evidence" value="ECO:0007669"/>
    <property type="project" value="TreeGrafter"/>
</dbReference>
<feature type="transmembrane region" description="Helical" evidence="17">
    <location>
        <begin position="269"/>
        <end position="290"/>
    </location>
</feature>
<evidence type="ECO:0000313" key="22">
    <source>
        <dbReference type="Proteomes" id="UP001154282"/>
    </source>
</evidence>
<name>A0AAV0P198_9ROSI</name>
<keyword evidence="22" id="KW-1185">Reference proteome</keyword>
<dbReference type="Pfam" id="PF00689">
    <property type="entry name" value="Cation_ATPase_C"/>
    <property type="match status" value="1"/>
</dbReference>
<comment type="caution">
    <text evidence="21">The sequence shown here is derived from an EMBL/GenBank/DDBJ whole genome shotgun (WGS) entry which is preliminary data.</text>
</comment>
<keyword evidence="13 17" id="KW-1133">Transmembrane helix</keyword>
<dbReference type="SUPFAM" id="SSF81660">
    <property type="entry name" value="Metal cation-transporting ATPase, ATP-binding domain N"/>
    <property type="match status" value="1"/>
</dbReference>
<dbReference type="NCBIfam" id="TIGR01517">
    <property type="entry name" value="ATPase-IIB_Ca"/>
    <property type="match status" value="1"/>
</dbReference>
<organism evidence="21 22">
    <name type="scientific">Linum tenue</name>
    <dbReference type="NCBI Taxonomy" id="586396"/>
    <lineage>
        <taxon>Eukaryota</taxon>
        <taxon>Viridiplantae</taxon>
        <taxon>Streptophyta</taxon>
        <taxon>Embryophyta</taxon>
        <taxon>Tracheophyta</taxon>
        <taxon>Spermatophyta</taxon>
        <taxon>Magnoliopsida</taxon>
        <taxon>eudicotyledons</taxon>
        <taxon>Gunneridae</taxon>
        <taxon>Pentapetalae</taxon>
        <taxon>rosids</taxon>
        <taxon>fabids</taxon>
        <taxon>Malpighiales</taxon>
        <taxon>Linaceae</taxon>
        <taxon>Linum</taxon>
    </lineage>
</organism>
<dbReference type="InterPro" id="IPR006068">
    <property type="entry name" value="ATPase_P-typ_cation-transptr_C"/>
</dbReference>
<dbReference type="PRINTS" id="PR00120">
    <property type="entry name" value="HATPASE"/>
</dbReference>
<dbReference type="Gene3D" id="3.40.50.1000">
    <property type="entry name" value="HAD superfamily/HAD-like"/>
    <property type="match status" value="1"/>
</dbReference>
<evidence type="ECO:0000256" key="11">
    <source>
        <dbReference type="ARBA" id="ARBA00022860"/>
    </source>
</evidence>
<dbReference type="InterPro" id="IPR008250">
    <property type="entry name" value="ATPase_P-typ_transduc_dom_A_sf"/>
</dbReference>
<keyword evidence="9 17" id="KW-0067">ATP-binding</keyword>
<comment type="subcellular location">
    <subcellularLocation>
        <location evidence="1 17">Membrane</location>
        <topology evidence="1 17">Multi-pass membrane protein</topology>
    </subcellularLocation>
</comment>
<keyword evidence="15 17" id="KW-0472">Membrane</keyword>
<proteinExistence type="inferred from homology"/>
<evidence type="ECO:0000256" key="4">
    <source>
        <dbReference type="ARBA" id="ARBA00022568"/>
    </source>
</evidence>
<evidence type="ECO:0000259" key="18">
    <source>
        <dbReference type="Pfam" id="PF00122"/>
    </source>
</evidence>
<feature type="transmembrane region" description="Helical" evidence="17">
    <location>
        <begin position="76"/>
        <end position="104"/>
    </location>
</feature>
<dbReference type="FunFam" id="3.40.50.1000:FF:000011">
    <property type="entry name" value="Calcium-transporting ATPase"/>
    <property type="match status" value="1"/>
</dbReference>
<dbReference type="InterPro" id="IPR001757">
    <property type="entry name" value="P_typ_ATPase"/>
</dbReference>
<dbReference type="Pfam" id="PF00122">
    <property type="entry name" value="E1-E2_ATPase"/>
    <property type="match status" value="1"/>
</dbReference>
<evidence type="ECO:0000256" key="15">
    <source>
        <dbReference type="ARBA" id="ARBA00023136"/>
    </source>
</evidence>
<dbReference type="SFLD" id="SFLDG00002">
    <property type="entry name" value="C1.7:_P-type_atpase_like"/>
    <property type="match status" value="1"/>
</dbReference>
<dbReference type="GO" id="GO:0005524">
    <property type="term" value="F:ATP binding"/>
    <property type="evidence" value="ECO:0007669"/>
    <property type="project" value="UniProtKB-KW"/>
</dbReference>
<protein>
    <recommendedName>
        <fullName evidence="17">Calcium-transporting ATPase</fullName>
        <ecNumber evidence="17">7.2.2.10</ecNumber>
    </recommendedName>
</protein>
<dbReference type="InterPro" id="IPR018303">
    <property type="entry name" value="ATPase_P-typ_P_site"/>
</dbReference>
<comment type="catalytic activity">
    <reaction evidence="16 17">
        <text>Ca(2+)(in) + ATP + H2O = Ca(2+)(out) + ADP + phosphate + H(+)</text>
        <dbReference type="Rhea" id="RHEA:18105"/>
        <dbReference type="ChEBI" id="CHEBI:15377"/>
        <dbReference type="ChEBI" id="CHEBI:15378"/>
        <dbReference type="ChEBI" id="CHEBI:29108"/>
        <dbReference type="ChEBI" id="CHEBI:30616"/>
        <dbReference type="ChEBI" id="CHEBI:43474"/>
        <dbReference type="ChEBI" id="CHEBI:456216"/>
        <dbReference type="EC" id="7.2.2.10"/>
    </reaction>
</comment>
<dbReference type="PROSITE" id="PS00154">
    <property type="entry name" value="ATPASE_E1_E2"/>
    <property type="match status" value="1"/>
</dbReference>
<dbReference type="SUPFAM" id="SSF81665">
    <property type="entry name" value="Calcium ATPase, transmembrane domain M"/>
    <property type="match status" value="1"/>
</dbReference>
<evidence type="ECO:0000256" key="8">
    <source>
        <dbReference type="ARBA" id="ARBA00022837"/>
    </source>
</evidence>
<dbReference type="SUPFAM" id="SSF81653">
    <property type="entry name" value="Calcium ATPase, transduction domain A"/>
    <property type="match status" value="1"/>
</dbReference>
<dbReference type="CDD" id="cd02081">
    <property type="entry name" value="P-type_ATPase_Ca_PMCA-like"/>
    <property type="match status" value="1"/>
</dbReference>
<keyword evidence="5 17" id="KW-0812">Transmembrane</keyword>